<feature type="chain" id="PRO_5040178606" evidence="1">
    <location>
        <begin position="21"/>
        <end position="167"/>
    </location>
</feature>
<accession>A0A9N9RQR6</accession>
<dbReference type="AlphaFoldDB" id="A0A9N9RQR6"/>
<keyword evidence="3" id="KW-1185">Reference proteome</keyword>
<evidence type="ECO:0000313" key="2">
    <source>
        <dbReference type="EMBL" id="CAG9801870.1"/>
    </source>
</evidence>
<dbReference type="OrthoDB" id="6629392at2759"/>
<reference evidence="2" key="1">
    <citation type="submission" date="2022-01" db="EMBL/GenBank/DDBJ databases">
        <authorList>
            <person name="King R."/>
        </authorList>
    </citation>
    <scope>NUCLEOTIDE SEQUENCE</scope>
</reference>
<keyword evidence="1" id="KW-0732">Signal</keyword>
<evidence type="ECO:0000313" key="3">
    <source>
        <dbReference type="Proteomes" id="UP001153620"/>
    </source>
</evidence>
<organism evidence="2 3">
    <name type="scientific">Chironomus riparius</name>
    <dbReference type="NCBI Taxonomy" id="315576"/>
    <lineage>
        <taxon>Eukaryota</taxon>
        <taxon>Metazoa</taxon>
        <taxon>Ecdysozoa</taxon>
        <taxon>Arthropoda</taxon>
        <taxon>Hexapoda</taxon>
        <taxon>Insecta</taxon>
        <taxon>Pterygota</taxon>
        <taxon>Neoptera</taxon>
        <taxon>Endopterygota</taxon>
        <taxon>Diptera</taxon>
        <taxon>Nematocera</taxon>
        <taxon>Chironomoidea</taxon>
        <taxon>Chironomidae</taxon>
        <taxon>Chironominae</taxon>
        <taxon>Chironomus</taxon>
    </lineage>
</organism>
<dbReference type="Proteomes" id="UP001153620">
    <property type="component" value="Chromosome 2"/>
</dbReference>
<name>A0A9N9RQR6_9DIPT</name>
<proteinExistence type="predicted"/>
<dbReference type="EMBL" id="OU895878">
    <property type="protein sequence ID" value="CAG9801870.1"/>
    <property type="molecule type" value="Genomic_DNA"/>
</dbReference>
<evidence type="ECO:0000256" key="1">
    <source>
        <dbReference type="SAM" id="SignalP"/>
    </source>
</evidence>
<reference evidence="2" key="2">
    <citation type="submission" date="2022-10" db="EMBL/GenBank/DDBJ databases">
        <authorList>
            <consortium name="ENA_rothamsted_submissions"/>
            <consortium name="culmorum"/>
            <person name="King R."/>
        </authorList>
    </citation>
    <scope>NUCLEOTIDE SEQUENCE</scope>
</reference>
<feature type="signal peptide" evidence="1">
    <location>
        <begin position="1"/>
        <end position="20"/>
    </location>
</feature>
<sequence length="167" mass="17150">MKNLQFVIFVLFALCGGSLARIIAVLTMPQAPPFLSEDKTSENHGLVRAKRQYGFGPFGQSSAFANANAFNQQFGPQGFGSSASIAGAQSFNNQGPFGGFGASAANSQSQGFNCGYSGCSGSLGFSGSQTYNLPGGKSVAFSLGRGVSFAPGQAPSVSNSNSLTYTR</sequence>
<gene>
    <name evidence="2" type="ORF">CHIRRI_LOCUS4790</name>
</gene>
<protein>
    <submittedName>
        <fullName evidence="2">Uncharacterized protein</fullName>
    </submittedName>
</protein>